<dbReference type="SUPFAM" id="SSF51735">
    <property type="entry name" value="NAD(P)-binding Rossmann-fold domains"/>
    <property type="match status" value="1"/>
</dbReference>
<dbReference type="PANTHER" id="PTHR43490:SF99">
    <property type="entry name" value="SHORT-CHAIN DEHYDROGENASE_REDUCTASE"/>
    <property type="match status" value="1"/>
</dbReference>
<comment type="caution">
    <text evidence="5">The sequence shown here is derived from an EMBL/GenBank/DDBJ whole genome shotgun (WGS) entry which is preliminary data.</text>
</comment>
<dbReference type="InterPro" id="IPR002347">
    <property type="entry name" value="SDR_fam"/>
</dbReference>
<dbReference type="RefSeq" id="WP_132542490.1">
    <property type="nucleotide sequence ID" value="NZ_SLWY01000011.1"/>
</dbReference>
<dbReference type="CDD" id="cd05324">
    <property type="entry name" value="carb_red_PTCR-like_SDR_c"/>
    <property type="match status" value="1"/>
</dbReference>
<evidence type="ECO:0000256" key="2">
    <source>
        <dbReference type="ARBA" id="ARBA00022857"/>
    </source>
</evidence>
<keyword evidence="6" id="KW-1185">Reference proteome</keyword>
<gene>
    <name evidence="5" type="ORF">EV699_1117</name>
</gene>
<dbReference type="PRINTS" id="PR00081">
    <property type="entry name" value="GDHRDH"/>
</dbReference>
<dbReference type="OrthoDB" id="5786478at2"/>
<evidence type="ECO:0000256" key="1">
    <source>
        <dbReference type="ARBA" id="ARBA00006484"/>
    </source>
</evidence>
<dbReference type="AlphaFoldDB" id="A0A4R2L9I8"/>
<reference evidence="5 6" key="1">
    <citation type="submission" date="2019-03" db="EMBL/GenBank/DDBJ databases">
        <title>Genomic Encyclopedia of Type Strains, Phase IV (KMG-IV): sequencing the most valuable type-strain genomes for metagenomic binning, comparative biology and taxonomic classification.</title>
        <authorList>
            <person name="Goeker M."/>
        </authorList>
    </citation>
    <scope>NUCLEOTIDE SEQUENCE [LARGE SCALE GENOMIC DNA]</scope>
    <source>
        <strain evidence="5 6">DSM 25287</strain>
    </source>
</reference>
<proteinExistence type="inferred from homology"/>
<name>A0A4R2L9I8_9GAMM</name>
<dbReference type="InterPro" id="IPR036291">
    <property type="entry name" value="NAD(P)-bd_dom_sf"/>
</dbReference>
<dbReference type="PRINTS" id="PR00080">
    <property type="entry name" value="SDRFAMILY"/>
</dbReference>
<keyword evidence="3" id="KW-0560">Oxidoreductase</keyword>
<organism evidence="5 6">
    <name type="scientific">Plasticicumulans lactativorans</name>
    <dbReference type="NCBI Taxonomy" id="1133106"/>
    <lineage>
        <taxon>Bacteria</taxon>
        <taxon>Pseudomonadati</taxon>
        <taxon>Pseudomonadota</taxon>
        <taxon>Gammaproteobacteria</taxon>
        <taxon>Candidatus Competibacteraceae</taxon>
        <taxon>Plasticicumulans</taxon>
    </lineage>
</organism>
<dbReference type="Gene3D" id="3.40.50.720">
    <property type="entry name" value="NAD(P)-binding Rossmann-like Domain"/>
    <property type="match status" value="1"/>
</dbReference>
<protein>
    <submittedName>
        <fullName evidence="5">Short-subunit dehydrogenase</fullName>
    </submittedName>
</protein>
<evidence type="ECO:0000256" key="4">
    <source>
        <dbReference type="RuleBase" id="RU000363"/>
    </source>
</evidence>
<dbReference type="PANTHER" id="PTHR43490">
    <property type="entry name" value="(+)-NEOMENTHOL DEHYDROGENASE"/>
    <property type="match status" value="1"/>
</dbReference>
<comment type="similarity">
    <text evidence="1 4">Belongs to the short-chain dehydrogenases/reductases (SDR) family.</text>
</comment>
<evidence type="ECO:0000313" key="5">
    <source>
        <dbReference type="EMBL" id="TCO80806.1"/>
    </source>
</evidence>
<dbReference type="InterPro" id="IPR045313">
    <property type="entry name" value="CBR1-like"/>
</dbReference>
<dbReference type="EMBL" id="SLWY01000011">
    <property type="protein sequence ID" value="TCO80806.1"/>
    <property type="molecule type" value="Genomic_DNA"/>
</dbReference>
<sequence length="243" mass="25072">MAELDRPVAVVTGANRGLGLATARALASHGLHVLMTSRNAEAGAAATERLAAAGLDVAFHPLEVTDAGSVATLGAFVRSRCGRIDVLVNNAGVLLDGHGLVDRNGSSAFKASLDTLRTTMETNVYGPLALAQEFVPLMRTRGYGRVVNVSSGMGQLADMGGHWPAYRISKAALNALTRILAAETAGSGILVNAISPGWVRTDMGGQNAERSPEEAAAGIVWAATLPDDGPSGGFFRDGVALPW</sequence>
<dbReference type="Proteomes" id="UP000295765">
    <property type="component" value="Unassembled WGS sequence"/>
</dbReference>
<evidence type="ECO:0000313" key="6">
    <source>
        <dbReference type="Proteomes" id="UP000295765"/>
    </source>
</evidence>
<evidence type="ECO:0000256" key="3">
    <source>
        <dbReference type="ARBA" id="ARBA00023002"/>
    </source>
</evidence>
<accession>A0A4R2L9I8</accession>
<dbReference type="GO" id="GO:0016616">
    <property type="term" value="F:oxidoreductase activity, acting on the CH-OH group of donors, NAD or NADP as acceptor"/>
    <property type="evidence" value="ECO:0007669"/>
    <property type="project" value="InterPro"/>
</dbReference>
<keyword evidence="2" id="KW-0521">NADP</keyword>
<dbReference type="Pfam" id="PF00106">
    <property type="entry name" value="adh_short"/>
    <property type="match status" value="1"/>
</dbReference>